<name>A0A4U0X385_9PEZI</name>
<sequence length="229" mass="22437">MARLQYSVLSVALLLVVAAFAAPNGSPAAPEPAFRAIARSLLAPATVAALPTPMSNAESQHQLHIQGDLKKRQASSNSTAMPTGGMQTGAFTAADGGVYIATSQSGYVLIDGKTLYPGQGALIGNEMVSEGSSGLVANGVTVMLTASSTSSSSGAAGGGLSGLPASSSAASQSILSTFVSTSTRSEKPASTISTVETVASPASSAAAAPTQGAKHMVAAIGGIIGLMVL</sequence>
<comment type="caution">
    <text evidence="3">The sequence shown here is derived from an EMBL/GenBank/DDBJ whole genome shotgun (WGS) entry which is preliminary data.</text>
</comment>
<evidence type="ECO:0000313" key="4">
    <source>
        <dbReference type="Proteomes" id="UP000309340"/>
    </source>
</evidence>
<evidence type="ECO:0000256" key="1">
    <source>
        <dbReference type="SAM" id="MobiDB-lite"/>
    </source>
</evidence>
<dbReference type="AlphaFoldDB" id="A0A4U0X385"/>
<proteinExistence type="predicted"/>
<evidence type="ECO:0000256" key="2">
    <source>
        <dbReference type="SAM" id="SignalP"/>
    </source>
</evidence>
<dbReference type="EMBL" id="NAJQ01000403">
    <property type="protein sequence ID" value="TKA70281.1"/>
    <property type="molecule type" value="Genomic_DNA"/>
</dbReference>
<keyword evidence="2" id="KW-0732">Signal</keyword>
<dbReference type="OrthoDB" id="3945212at2759"/>
<accession>A0A4U0X385</accession>
<reference evidence="3 4" key="1">
    <citation type="submission" date="2017-03" db="EMBL/GenBank/DDBJ databases">
        <title>Genomes of endolithic fungi from Antarctica.</title>
        <authorList>
            <person name="Coleine C."/>
            <person name="Masonjones S."/>
            <person name="Stajich J.E."/>
        </authorList>
    </citation>
    <scope>NUCLEOTIDE SEQUENCE [LARGE SCALE GENOMIC DNA]</scope>
    <source>
        <strain evidence="3 4">CCFEE 5184</strain>
    </source>
</reference>
<keyword evidence="4" id="KW-1185">Reference proteome</keyword>
<gene>
    <name evidence="3" type="ORF">B0A55_06742</name>
</gene>
<evidence type="ECO:0000313" key="3">
    <source>
        <dbReference type="EMBL" id="TKA70281.1"/>
    </source>
</evidence>
<protein>
    <submittedName>
        <fullName evidence="3">Uncharacterized protein</fullName>
    </submittedName>
</protein>
<feature type="region of interest" description="Disordered" evidence="1">
    <location>
        <begin position="61"/>
        <end position="84"/>
    </location>
</feature>
<dbReference type="Proteomes" id="UP000309340">
    <property type="component" value="Unassembled WGS sequence"/>
</dbReference>
<feature type="chain" id="PRO_5020956126" evidence="2">
    <location>
        <begin position="22"/>
        <end position="229"/>
    </location>
</feature>
<organism evidence="3 4">
    <name type="scientific">Friedmanniomyces simplex</name>
    <dbReference type="NCBI Taxonomy" id="329884"/>
    <lineage>
        <taxon>Eukaryota</taxon>
        <taxon>Fungi</taxon>
        <taxon>Dikarya</taxon>
        <taxon>Ascomycota</taxon>
        <taxon>Pezizomycotina</taxon>
        <taxon>Dothideomycetes</taxon>
        <taxon>Dothideomycetidae</taxon>
        <taxon>Mycosphaerellales</taxon>
        <taxon>Teratosphaeriaceae</taxon>
        <taxon>Friedmanniomyces</taxon>
    </lineage>
</organism>
<feature type="signal peptide" evidence="2">
    <location>
        <begin position="1"/>
        <end position="21"/>
    </location>
</feature>